<dbReference type="GeneID" id="92929798"/>
<dbReference type="GO" id="GO:0006508">
    <property type="term" value="P:proteolysis"/>
    <property type="evidence" value="ECO:0007669"/>
    <property type="project" value="InterPro"/>
</dbReference>
<dbReference type="SUPFAM" id="SSF48452">
    <property type="entry name" value="TPR-like"/>
    <property type="match status" value="1"/>
</dbReference>
<proteinExistence type="predicted"/>
<dbReference type="PANTHER" id="PTHR44858">
    <property type="entry name" value="TETRATRICOPEPTIDE REPEAT PROTEIN 6"/>
    <property type="match status" value="1"/>
</dbReference>
<dbReference type="Gene3D" id="1.25.40.10">
    <property type="entry name" value="Tetratricopeptide repeat domain"/>
    <property type="match status" value="2"/>
</dbReference>
<keyword evidence="5" id="KW-1185">Reference proteome</keyword>
<feature type="chain" id="PRO_5019861896" evidence="3">
    <location>
        <begin position="21"/>
        <end position="592"/>
    </location>
</feature>
<protein>
    <submittedName>
        <fullName evidence="4">Tetratricopeptide repeat protein</fullName>
    </submittedName>
</protein>
<dbReference type="AlphaFoldDB" id="A0A495VMQ3"/>
<keyword evidence="2" id="KW-0802">TPR repeat</keyword>
<gene>
    <name evidence="4" type="ORF">BC742_2072</name>
</gene>
<dbReference type="GO" id="GO:0004252">
    <property type="term" value="F:serine-type endopeptidase activity"/>
    <property type="evidence" value="ECO:0007669"/>
    <property type="project" value="InterPro"/>
</dbReference>
<reference evidence="4 5" key="1">
    <citation type="submission" date="2018-10" db="EMBL/GenBank/DDBJ databases">
        <title>Genomic Encyclopedia of Archaeal and Bacterial Type Strains, Phase II (KMG-II): from individual species to whole genera.</title>
        <authorList>
            <person name="Goeker M."/>
        </authorList>
    </citation>
    <scope>NUCLEOTIDE SEQUENCE [LARGE SCALE GENOMIC DNA]</scope>
    <source>
        <strain evidence="4 5">NSB1</strain>
    </source>
</reference>
<keyword evidence="3" id="KW-0732">Signal</keyword>
<dbReference type="RefSeq" id="WP_022599712.1">
    <property type="nucleotide sequence ID" value="NZ_KI440779.1"/>
</dbReference>
<accession>A0A495VMQ3</accession>
<sequence>MKKYISLFVLLMSLILSVSAKSDKKDEPVKKWYKQSYCVEGYTEEEARLLHNSREIDPIEGIWQNYNGERWSIERFTDQNIPEQFKYRIVKVKTFKYLTPGMVDGFLELTADKGTFNLVVCHRYGKVRYINHIATLLYRNRLDIEGWLWNFRLMKVYPTSESKSAEDSYTGTGSGFALSSDGYIATCNHVTEDAKHIQVTGINGDFTRFYNAQVILSDPMTDLSVIKINDPEFKTLGEVNYDLRTDVPVEGEPCYAIGYPRADLLGDNVKVTNGIISAVNAGKAGPVFCQISVPVTYGNSGGPLIDGNGNVLGIISAGYGDKAGYMANLAVKASYLKLLLESDPVLRKLTFKPILVKRSLTEIVRQVKDNVYLIKVSNSEPESSKNNIVTDKSINSIPRPELQDNGNRVSVLNEVKEKHRSGNYEDAVNILSEELQKDSLWADAYYFRALCYSALGRQNEAILDYDSVLKYHKGKSTNYSLSEIYQNKSICQAFVGAYNGALETIDKAIIADESDAKSYEVRGCIYYYLRDYGKCIDDLTRTIEKGNRITTAYYFRALAKFALKDFAGARLDMEQAASMGDEDAAQWLERYR</sequence>
<comment type="caution">
    <text evidence="4">The sequence shown here is derived from an EMBL/GenBank/DDBJ whole genome shotgun (WGS) entry which is preliminary data.</text>
</comment>
<keyword evidence="1" id="KW-0677">Repeat</keyword>
<dbReference type="SMART" id="SM00028">
    <property type="entry name" value="TPR"/>
    <property type="match status" value="4"/>
</dbReference>
<dbReference type="InterPro" id="IPR050498">
    <property type="entry name" value="Ycf3"/>
</dbReference>
<evidence type="ECO:0000256" key="3">
    <source>
        <dbReference type="SAM" id="SignalP"/>
    </source>
</evidence>
<evidence type="ECO:0000256" key="2">
    <source>
        <dbReference type="ARBA" id="ARBA00022803"/>
    </source>
</evidence>
<dbReference type="Gene3D" id="2.40.10.120">
    <property type="match status" value="1"/>
</dbReference>
<dbReference type="Proteomes" id="UP000269493">
    <property type="component" value="Unassembled WGS sequence"/>
</dbReference>
<evidence type="ECO:0000313" key="5">
    <source>
        <dbReference type="Proteomes" id="UP000269493"/>
    </source>
</evidence>
<name>A0A495VMQ3_9BACT</name>
<dbReference type="SUPFAM" id="SSF50494">
    <property type="entry name" value="Trypsin-like serine proteases"/>
    <property type="match status" value="1"/>
</dbReference>
<dbReference type="InterPro" id="IPR011990">
    <property type="entry name" value="TPR-like_helical_dom_sf"/>
</dbReference>
<dbReference type="Pfam" id="PF13365">
    <property type="entry name" value="Trypsin_2"/>
    <property type="match status" value="1"/>
</dbReference>
<feature type="signal peptide" evidence="3">
    <location>
        <begin position="1"/>
        <end position="20"/>
    </location>
</feature>
<dbReference type="EMBL" id="RBXN01000007">
    <property type="protein sequence ID" value="RKT50532.1"/>
    <property type="molecule type" value="Genomic_DNA"/>
</dbReference>
<dbReference type="PANTHER" id="PTHR44858:SF1">
    <property type="entry name" value="UDP-N-ACETYLGLUCOSAMINE--PEPTIDE N-ACETYLGLUCOSAMINYLTRANSFERASE SPINDLY-RELATED"/>
    <property type="match status" value="1"/>
</dbReference>
<dbReference type="InterPro" id="IPR001940">
    <property type="entry name" value="Peptidase_S1C"/>
</dbReference>
<dbReference type="InterPro" id="IPR009003">
    <property type="entry name" value="Peptidase_S1_PA"/>
</dbReference>
<dbReference type="InterPro" id="IPR019734">
    <property type="entry name" value="TPR_rpt"/>
</dbReference>
<dbReference type="OrthoDB" id="795425at2"/>
<evidence type="ECO:0000313" key="4">
    <source>
        <dbReference type="EMBL" id="RKT50532.1"/>
    </source>
</evidence>
<dbReference type="PRINTS" id="PR00834">
    <property type="entry name" value="PROTEASES2C"/>
</dbReference>
<organism evidence="4 5">
    <name type="scientific">Coprobacter fastidiosus NSB1 = JCM 33896</name>
    <dbReference type="NCBI Taxonomy" id="1349822"/>
    <lineage>
        <taxon>Bacteria</taxon>
        <taxon>Pseudomonadati</taxon>
        <taxon>Bacteroidota</taxon>
        <taxon>Bacteroidia</taxon>
        <taxon>Bacteroidales</taxon>
        <taxon>Barnesiellaceae</taxon>
        <taxon>Coprobacter</taxon>
    </lineage>
</organism>
<evidence type="ECO:0000256" key="1">
    <source>
        <dbReference type="ARBA" id="ARBA00022737"/>
    </source>
</evidence>